<reference evidence="2 3" key="1">
    <citation type="journal article" date="2018" name="Nat. Biotechnol.">
        <title>A standardized bacterial taxonomy based on genome phylogeny substantially revises the tree of life.</title>
        <authorList>
            <person name="Parks D.H."/>
            <person name="Chuvochina M."/>
            <person name="Waite D.W."/>
            <person name="Rinke C."/>
            <person name="Skarshewski A."/>
            <person name="Chaumeil P.A."/>
            <person name="Hugenholtz P."/>
        </authorList>
    </citation>
    <scope>NUCLEOTIDE SEQUENCE [LARGE SCALE GENOMIC DNA]</scope>
    <source>
        <strain evidence="2">UBA8733</strain>
    </source>
</reference>
<keyword evidence="1" id="KW-1133">Transmembrane helix</keyword>
<keyword evidence="1" id="KW-0472">Membrane</keyword>
<name>A0A3B9H3L9_9PROT</name>
<dbReference type="Proteomes" id="UP000259610">
    <property type="component" value="Unassembled WGS sequence"/>
</dbReference>
<protein>
    <submittedName>
        <fullName evidence="2">Uncharacterized protein</fullName>
    </submittedName>
</protein>
<evidence type="ECO:0000313" key="3">
    <source>
        <dbReference type="Proteomes" id="UP000259610"/>
    </source>
</evidence>
<keyword evidence="1" id="KW-0812">Transmembrane</keyword>
<sequence>MGDNQNAALSIDTRGFLVILQRLATSIRKQDWFTVGIETLIVIFGVFIGLQVNNWNEARRDRIQAETSRERLIADLRADLDAFAIRRQWYEEVLEAALRVDDALRSDPPETVDETWRFVRDSWIAGGEWPFALSAQIYKELQNAGDLDLIAGGSMQRRLRDYYEDSAHEIEISLTFRSAYADLVHQLIEGRVGMLMADCLSAASLEPSSPGTTPATFYKDCQPPDDFALVMRSTASLRESAAFRSQLNARLNRLSGLRSLLEYLDRQAASLVSDLETTR</sequence>
<evidence type="ECO:0000256" key="1">
    <source>
        <dbReference type="SAM" id="Phobius"/>
    </source>
</evidence>
<organism evidence="2 3">
    <name type="scientific">Hyphomonas adhaerens</name>
    <dbReference type="NCBI Taxonomy" id="81029"/>
    <lineage>
        <taxon>Bacteria</taxon>
        <taxon>Pseudomonadati</taxon>
        <taxon>Pseudomonadota</taxon>
        <taxon>Alphaproteobacteria</taxon>
        <taxon>Hyphomonadales</taxon>
        <taxon>Hyphomonadaceae</taxon>
        <taxon>Hyphomonas</taxon>
    </lineage>
</organism>
<gene>
    <name evidence="2" type="ORF">DCG58_19245</name>
</gene>
<dbReference type="AlphaFoldDB" id="A0A3B9H3L9"/>
<comment type="caution">
    <text evidence="2">The sequence shown here is derived from an EMBL/GenBank/DDBJ whole genome shotgun (WGS) entry which is preliminary data.</text>
</comment>
<proteinExistence type="predicted"/>
<feature type="transmembrane region" description="Helical" evidence="1">
    <location>
        <begin position="32"/>
        <end position="52"/>
    </location>
</feature>
<dbReference type="EMBL" id="DMAN01000439">
    <property type="protein sequence ID" value="HAE29302.1"/>
    <property type="molecule type" value="Genomic_DNA"/>
</dbReference>
<accession>A0A3B9H3L9</accession>
<evidence type="ECO:0000313" key="2">
    <source>
        <dbReference type="EMBL" id="HAE29302.1"/>
    </source>
</evidence>